<accession>A0A136JDM7</accession>
<name>A0A136JDM7_9PEZI</name>
<dbReference type="InterPro" id="IPR036273">
    <property type="entry name" value="CRAL/TRIO_N_dom_sf"/>
</dbReference>
<proteinExistence type="predicted"/>
<dbReference type="InterPro" id="IPR036865">
    <property type="entry name" value="CRAL-TRIO_dom_sf"/>
</dbReference>
<dbReference type="Proteomes" id="UP000070501">
    <property type="component" value="Unassembled WGS sequence"/>
</dbReference>
<dbReference type="PROSITE" id="PS50191">
    <property type="entry name" value="CRAL_TRIO"/>
    <property type="match status" value="1"/>
</dbReference>
<dbReference type="InParanoid" id="A0A136JDM7"/>
<dbReference type="InterPro" id="IPR051026">
    <property type="entry name" value="PI/PC_transfer"/>
</dbReference>
<dbReference type="Pfam" id="PF03765">
    <property type="entry name" value="CRAL_TRIO_N"/>
    <property type="match status" value="1"/>
</dbReference>
<dbReference type="PANTHER" id="PTHR45657">
    <property type="entry name" value="CRAL-TRIO DOMAIN-CONTAINING PROTEIN YKL091C-RELATED"/>
    <property type="match status" value="1"/>
</dbReference>
<dbReference type="CDD" id="cd00170">
    <property type="entry name" value="SEC14"/>
    <property type="match status" value="1"/>
</dbReference>
<organism evidence="3 4">
    <name type="scientific">Microdochium bolleyi</name>
    <dbReference type="NCBI Taxonomy" id="196109"/>
    <lineage>
        <taxon>Eukaryota</taxon>
        <taxon>Fungi</taxon>
        <taxon>Dikarya</taxon>
        <taxon>Ascomycota</taxon>
        <taxon>Pezizomycotina</taxon>
        <taxon>Sordariomycetes</taxon>
        <taxon>Xylariomycetidae</taxon>
        <taxon>Xylariales</taxon>
        <taxon>Microdochiaceae</taxon>
        <taxon>Microdochium</taxon>
    </lineage>
</organism>
<dbReference type="Gene3D" id="1.10.8.20">
    <property type="entry name" value="N-terminal domain of phosphatidylinositol transfer protein sec14p"/>
    <property type="match status" value="1"/>
</dbReference>
<dbReference type="InterPro" id="IPR001251">
    <property type="entry name" value="CRAL-TRIO_dom"/>
</dbReference>
<evidence type="ECO:0000259" key="2">
    <source>
        <dbReference type="PROSITE" id="PS50191"/>
    </source>
</evidence>
<dbReference type="EMBL" id="KQ964246">
    <property type="protein sequence ID" value="KXJ95265.1"/>
    <property type="molecule type" value="Genomic_DNA"/>
</dbReference>
<gene>
    <name evidence="3" type="ORF">Micbo1qcDRAFT_157125</name>
</gene>
<dbReference type="InterPro" id="IPR011074">
    <property type="entry name" value="CRAL/TRIO_N_dom"/>
</dbReference>
<keyword evidence="4" id="KW-1185">Reference proteome</keyword>
<dbReference type="PANTHER" id="PTHR45657:SF3">
    <property type="entry name" value="TRANSPORTER, PUTATIVE (AFU_ORTHOLOGUE AFUA_5G09260)-RELATED"/>
    <property type="match status" value="1"/>
</dbReference>
<reference evidence="4" key="1">
    <citation type="submission" date="2016-02" db="EMBL/GenBank/DDBJ databases">
        <title>Draft genome sequence of Microdochium bolleyi, a fungal endophyte of beachgrass.</title>
        <authorList>
            <consortium name="DOE Joint Genome Institute"/>
            <person name="David A.S."/>
            <person name="May G."/>
            <person name="Haridas S."/>
            <person name="Lim J."/>
            <person name="Wang M."/>
            <person name="Labutti K."/>
            <person name="Lipzen A."/>
            <person name="Barry K."/>
            <person name="Grigoriev I.V."/>
        </authorList>
    </citation>
    <scope>NUCLEOTIDE SEQUENCE [LARGE SCALE GENOMIC DNA]</scope>
    <source>
        <strain evidence="4">J235TASD1</strain>
    </source>
</reference>
<dbReference type="STRING" id="196109.A0A136JDM7"/>
<sequence>MGSVHNGRMTANGLPGVGYPHGHLGHLEEHEEKALADFKTLLESKGEYTPGPPANHDDPKLLRFLRARRWVPEDAYKQFSENEAFRKANQLDVLYKTMDVDAYEKTKKLYPRFTGRRDRRGMPVYVYRISHLDSKAVAAYEKDTQSTYSQAETDGKTPAKLLRLIALYEDLTGFVQPLCTQLTDREHAPTPITLSTNVVDISNVSLKMFWNLRAHMQAASELATTHYPETLDRIFIIGAPYFFSTVWGWIKKWFDPVTVSKIFILTAPEVVPVLSQFMEMKDIPKVYGGELEWEFFDDPTWDEGIMKACKWENGHNTFPSGPKRWEAIEDGTRLQCYAVGYKDGQPRRDLVCSIAVAAPVTLTAESTGPVTAHPEAAATQEVPSAATPVEAAKKTSDTPAAESTPAAIPAGLVATPAPTAAESTTTTALSEDKLPGAIEVAGMAITMKGEEVYKGDHITTAPIDEVEALKLTDEEVQTLKDKKDATCVPTAA</sequence>
<feature type="region of interest" description="Disordered" evidence="1">
    <location>
        <begin position="366"/>
        <end position="404"/>
    </location>
</feature>
<dbReference type="SUPFAM" id="SSF52087">
    <property type="entry name" value="CRAL/TRIO domain"/>
    <property type="match status" value="1"/>
</dbReference>
<dbReference type="Pfam" id="PF00650">
    <property type="entry name" value="CRAL_TRIO"/>
    <property type="match status" value="1"/>
</dbReference>
<dbReference type="SUPFAM" id="SSF46938">
    <property type="entry name" value="CRAL/TRIO N-terminal domain"/>
    <property type="match status" value="1"/>
</dbReference>
<dbReference type="SMART" id="SM01100">
    <property type="entry name" value="CRAL_TRIO_N"/>
    <property type="match status" value="1"/>
</dbReference>
<protein>
    <submittedName>
        <fullName evidence="3">CRAL-TRIO domain-containing protein</fullName>
    </submittedName>
</protein>
<evidence type="ECO:0000256" key="1">
    <source>
        <dbReference type="SAM" id="MobiDB-lite"/>
    </source>
</evidence>
<evidence type="ECO:0000313" key="3">
    <source>
        <dbReference type="EMBL" id="KXJ95265.1"/>
    </source>
</evidence>
<dbReference type="SMART" id="SM00516">
    <property type="entry name" value="SEC14"/>
    <property type="match status" value="1"/>
</dbReference>
<dbReference type="OrthoDB" id="30289at2759"/>
<dbReference type="Gene3D" id="3.40.525.10">
    <property type="entry name" value="CRAL-TRIO lipid binding domain"/>
    <property type="match status" value="1"/>
</dbReference>
<feature type="domain" description="CRAL-TRIO" evidence="2">
    <location>
        <begin position="102"/>
        <end position="295"/>
    </location>
</feature>
<dbReference type="AlphaFoldDB" id="A0A136JDM7"/>
<evidence type="ECO:0000313" key="4">
    <source>
        <dbReference type="Proteomes" id="UP000070501"/>
    </source>
</evidence>